<dbReference type="RefSeq" id="WP_175207990.1">
    <property type="nucleotide sequence ID" value="NZ_CADILG010000023.1"/>
</dbReference>
<proteinExistence type="inferred from homology"/>
<evidence type="ECO:0000313" key="4">
    <source>
        <dbReference type="EMBL" id="CAB3879854.1"/>
    </source>
</evidence>
<dbReference type="InterPro" id="IPR012093">
    <property type="entry name" value="Pirin"/>
</dbReference>
<organism evidence="4 5">
    <name type="scientific">Achromobacter anxifer</name>
    <dbReference type="NCBI Taxonomy" id="1287737"/>
    <lineage>
        <taxon>Bacteria</taxon>
        <taxon>Pseudomonadati</taxon>
        <taxon>Pseudomonadota</taxon>
        <taxon>Betaproteobacteria</taxon>
        <taxon>Burkholderiales</taxon>
        <taxon>Alcaligenaceae</taxon>
        <taxon>Achromobacter</taxon>
    </lineage>
</organism>
<evidence type="ECO:0000256" key="1">
    <source>
        <dbReference type="ARBA" id="ARBA00008416"/>
    </source>
</evidence>
<feature type="domain" description="Pirin N-terminal" evidence="3">
    <location>
        <begin position="41"/>
        <end position="129"/>
    </location>
</feature>
<dbReference type="InterPro" id="IPR014710">
    <property type="entry name" value="RmlC-like_jellyroll"/>
</dbReference>
<dbReference type="Gene3D" id="2.60.120.10">
    <property type="entry name" value="Jelly Rolls"/>
    <property type="match status" value="1"/>
</dbReference>
<dbReference type="InterPro" id="IPR003829">
    <property type="entry name" value="Pirin_N_dom"/>
</dbReference>
<gene>
    <name evidence="4" type="ORF">LMG26858_03169</name>
</gene>
<sequence length="288" mass="30460">MDISTPATQAAALHLPAKRRIVHQTAGSSHRSITRLMSPSDLGEVLKPYVFLDHFDDPAMRPMAMPLHPHSGIATLTYLLEGHISYEDSTGANGTLPPGSVEWMMAGGGVWHGGGAATEGRIRGFQLWVAMPPELESAPAFSRYISPEGLPAAGPARVLLGQYMGVAGALAAPSPMTYLGVRLRAGEQWRYVPPPGHSVAWLAVSSGELRAHGTVGAGEMVVFAESEEAIDIRAAQDTEFVIGSAVPHPHPLVLGSYSVHTSPAALALGASRIREIGATLEGRARVRF</sequence>
<comment type="similarity">
    <text evidence="1 2">Belongs to the pirin family.</text>
</comment>
<dbReference type="PANTHER" id="PTHR13903">
    <property type="entry name" value="PIRIN-RELATED"/>
    <property type="match status" value="1"/>
</dbReference>
<dbReference type="AlphaFoldDB" id="A0A6S7DRH1"/>
<evidence type="ECO:0000259" key="3">
    <source>
        <dbReference type="Pfam" id="PF02678"/>
    </source>
</evidence>
<dbReference type="Proteomes" id="UP000494117">
    <property type="component" value="Unassembled WGS sequence"/>
</dbReference>
<keyword evidence="5" id="KW-1185">Reference proteome</keyword>
<reference evidence="4 5" key="1">
    <citation type="submission" date="2020-04" db="EMBL/GenBank/DDBJ databases">
        <authorList>
            <person name="De Canck E."/>
        </authorList>
    </citation>
    <scope>NUCLEOTIDE SEQUENCE [LARGE SCALE GENOMIC DNA]</scope>
    <source>
        <strain evidence="4 5">LMG 26858</strain>
    </source>
</reference>
<evidence type="ECO:0000256" key="2">
    <source>
        <dbReference type="RuleBase" id="RU003457"/>
    </source>
</evidence>
<dbReference type="Pfam" id="PF02678">
    <property type="entry name" value="Pirin"/>
    <property type="match status" value="1"/>
</dbReference>
<dbReference type="PANTHER" id="PTHR13903:SF8">
    <property type="entry name" value="PIRIN"/>
    <property type="match status" value="1"/>
</dbReference>
<protein>
    <recommendedName>
        <fullName evidence="3">Pirin N-terminal domain-containing protein</fullName>
    </recommendedName>
</protein>
<accession>A0A6S7DRH1</accession>
<dbReference type="EMBL" id="CADILG010000023">
    <property type="protein sequence ID" value="CAB3879854.1"/>
    <property type="molecule type" value="Genomic_DNA"/>
</dbReference>
<dbReference type="InterPro" id="IPR011051">
    <property type="entry name" value="RmlC_Cupin_sf"/>
</dbReference>
<name>A0A6S7DRH1_9BURK</name>
<dbReference type="PIRSF" id="PIRSF006232">
    <property type="entry name" value="Pirin"/>
    <property type="match status" value="1"/>
</dbReference>
<dbReference type="SUPFAM" id="SSF51182">
    <property type="entry name" value="RmlC-like cupins"/>
    <property type="match status" value="1"/>
</dbReference>
<evidence type="ECO:0000313" key="5">
    <source>
        <dbReference type="Proteomes" id="UP000494117"/>
    </source>
</evidence>